<reference evidence="1" key="1">
    <citation type="submission" date="2022-06" db="EMBL/GenBank/DDBJ databases">
        <title>Novel species in genus nocardia.</title>
        <authorList>
            <person name="Li F."/>
        </authorList>
    </citation>
    <scope>NUCLEOTIDE SEQUENCE</scope>
    <source>
        <strain evidence="1">CDC141</strain>
    </source>
</reference>
<dbReference type="InterPro" id="IPR017853">
    <property type="entry name" value="GH"/>
</dbReference>
<dbReference type="SUPFAM" id="SSF51445">
    <property type="entry name" value="(Trans)glycosidases"/>
    <property type="match status" value="1"/>
</dbReference>
<comment type="caution">
    <text evidence="1">The sequence shown here is derived from an EMBL/GenBank/DDBJ whole genome shotgun (WGS) entry which is preliminary data.</text>
</comment>
<organism evidence="1 2">
    <name type="scientific">Nocardia pulmonis</name>
    <dbReference type="NCBI Taxonomy" id="2951408"/>
    <lineage>
        <taxon>Bacteria</taxon>
        <taxon>Bacillati</taxon>
        <taxon>Actinomycetota</taxon>
        <taxon>Actinomycetes</taxon>
        <taxon>Mycobacteriales</taxon>
        <taxon>Nocardiaceae</taxon>
        <taxon>Nocardia</taxon>
    </lineage>
</organism>
<dbReference type="Proteomes" id="UP001139157">
    <property type="component" value="Unassembled WGS sequence"/>
</dbReference>
<accession>A0A9X2ECI2</accession>
<gene>
    <name evidence="1" type="ORF">NDR86_31135</name>
</gene>
<dbReference type="AlphaFoldDB" id="A0A9X2ECI2"/>
<evidence type="ECO:0000313" key="1">
    <source>
        <dbReference type="EMBL" id="MCM6777949.1"/>
    </source>
</evidence>
<name>A0A9X2ECI2_9NOCA</name>
<keyword evidence="2" id="KW-1185">Reference proteome</keyword>
<dbReference type="EMBL" id="JAMRXG010000018">
    <property type="protein sequence ID" value="MCM6777949.1"/>
    <property type="molecule type" value="Genomic_DNA"/>
</dbReference>
<proteinExistence type="predicted"/>
<protein>
    <submittedName>
        <fullName evidence="1">Uncharacterized protein</fullName>
    </submittedName>
</protein>
<dbReference type="RefSeq" id="WP_251917410.1">
    <property type="nucleotide sequence ID" value="NZ_JAMRXG010000018.1"/>
</dbReference>
<sequence length="314" mass="35158">MTGTFWADTSQYQGAPIDDRYPHQVWSFRTNSGDTTDALALDNARRALDMLDRGRLQLVIAYYFFWPGGANCDLHRELLTQAGLWGHPRLVTMIDVEGALLGGRKRITGDQSVEVNDEATRLASWYGDTRRVVGYLNGVADPELWQTRPQGMRFVVPSYSGTPGRWAATPPPWLESVAFAQQFTNAGRCAPWTGDVDLNYSRLELPDLLALLGIGDNAMSDPLTEAAGQLHPHPGRLRQIRHPEHVNPSTRNPNEAWPYDMSADVWNETVWDGFTLPAQVDDEPKSLMGWVLDTAARVRRIEAMLDEVRSGRAD</sequence>
<evidence type="ECO:0000313" key="2">
    <source>
        <dbReference type="Proteomes" id="UP001139157"/>
    </source>
</evidence>